<accession>A0A813F4Y0</accession>
<gene>
    <name evidence="2" type="ORF">PGLA1383_LOCUS27294</name>
</gene>
<name>A0A813F4Y0_POLGL</name>
<feature type="compositionally biased region" description="Polar residues" evidence="1">
    <location>
        <begin position="144"/>
        <end position="155"/>
    </location>
</feature>
<dbReference type="AlphaFoldDB" id="A0A813F4Y0"/>
<keyword evidence="3" id="KW-1185">Reference proteome</keyword>
<comment type="caution">
    <text evidence="2">The sequence shown here is derived from an EMBL/GenBank/DDBJ whole genome shotgun (WGS) entry which is preliminary data.</text>
</comment>
<proteinExistence type="predicted"/>
<evidence type="ECO:0000313" key="2">
    <source>
        <dbReference type="EMBL" id="CAE8609467.1"/>
    </source>
</evidence>
<evidence type="ECO:0000256" key="1">
    <source>
        <dbReference type="SAM" id="MobiDB-lite"/>
    </source>
</evidence>
<dbReference type="Proteomes" id="UP000654075">
    <property type="component" value="Unassembled WGS sequence"/>
</dbReference>
<sequence>MLCRSADSGLVRHRMLWQCGSREAKLRVLGRCRLINRTRFADAAFMALRPEIARPVQCTATARGNFCGMPFSFTAFSSWWVIAPKVLSFDGMVLPEDGSLLAPNFRLEPSEPDEFWADLRRSCAAAAQADDASAEVKPADGARSSMSTAQAISPTPVSRIPRTIPITLQSRV</sequence>
<organism evidence="2 3">
    <name type="scientific">Polarella glacialis</name>
    <name type="common">Dinoflagellate</name>
    <dbReference type="NCBI Taxonomy" id="89957"/>
    <lineage>
        <taxon>Eukaryota</taxon>
        <taxon>Sar</taxon>
        <taxon>Alveolata</taxon>
        <taxon>Dinophyceae</taxon>
        <taxon>Suessiales</taxon>
        <taxon>Suessiaceae</taxon>
        <taxon>Polarella</taxon>
    </lineage>
</organism>
<evidence type="ECO:0000313" key="3">
    <source>
        <dbReference type="Proteomes" id="UP000654075"/>
    </source>
</evidence>
<feature type="region of interest" description="Disordered" evidence="1">
    <location>
        <begin position="134"/>
        <end position="155"/>
    </location>
</feature>
<reference evidence="2" key="1">
    <citation type="submission" date="2021-02" db="EMBL/GenBank/DDBJ databases">
        <authorList>
            <person name="Dougan E. K."/>
            <person name="Rhodes N."/>
            <person name="Thang M."/>
            <person name="Chan C."/>
        </authorList>
    </citation>
    <scope>NUCLEOTIDE SEQUENCE</scope>
</reference>
<dbReference type="EMBL" id="CAJNNV010024326">
    <property type="protein sequence ID" value="CAE8609467.1"/>
    <property type="molecule type" value="Genomic_DNA"/>
</dbReference>
<protein>
    <submittedName>
        <fullName evidence="2">Uncharacterized protein</fullName>
    </submittedName>
</protein>